<feature type="domain" description="Myb-like" evidence="3">
    <location>
        <begin position="119"/>
        <end position="169"/>
    </location>
</feature>
<accession>A0AAN6X8F0</accession>
<feature type="compositionally biased region" description="Basic and acidic residues" evidence="2">
    <location>
        <begin position="299"/>
        <end position="308"/>
    </location>
</feature>
<dbReference type="EMBL" id="MU863995">
    <property type="protein sequence ID" value="KAK4196024.1"/>
    <property type="molecule type" value="Genomic_DNA"/>
</dbReference>
<feature type="coiled-coil region" evidence="1">
    <location>
        <begin position="158"/>
        <end position="195"/>
    </location>
</feature>
<dbReference type="SUPFAM" id="SSF46689">
    <property type="entry name" value="Homeodomain-like"/>
    <property type="match status" value="1"/>
</dbReference>
<evidence type="ECO:0000313" key="4">
    <source>
        <dbReference type="EMBL" id="KAK4196024.1"/>
    </source>
</evidence>
<dbReference type="InterPro" id="IPR009057">
    <property type="entry name" value="Homeodomain-like_sf"/>
</dbReference>
<proteinExistence type="predicted"/>
<name>A0AAN6X8F0_9PEZI</name>
<sequence length="374" mass="41531">MSRPRGLGPPARSAEHFPSIPLEKAEPSRGWYSSDHADYRGEPSHAPQHTSHEPSWQYSLQSIMAPPVSHNDSAPPISKPPGTNDESGAIGSGKNRADGRGGGMNHPQEDDIVVPEYPHSAYNYGTWSAADDRTLVLARSRGKHWVELQRSYFPTKTANACRKRYERLMERRGALEQDSQRLERISHEYMALRKQMWTPLADRVGEKWEVVEAACMSAGIRTIQSNARSHTNRWRRDSRASQKGREVPLPFPLDPHHPGLPLPPPSTGSIGVAGDFEQFASSQGPLGGSILSDLGQTTDSHHAPRDAELMPPPPFPSSGSIPPQPIRITEPSIPFAGYLHVRSTRRPNISHVRSEGRNPEQDLGWHTTNPFKPR</sequence>
<feature type="compositionally biased region" description="Pro residues" evidence="2">
    <location>
        <begin position="249"/>
        <end position="266"/>
    </location>
</feature>
<dbReference type="Proteomes" id="UP001303160">
    <property type="component" value="Unassembled WGS sequence"/>
</dbReference>
<reference evidence="4" key="1">
    <citation type="journal article" date="2023" name="Mol. Phylogenet. Evol.">
        <title>Genome-scale phylogeny and comparative genomics of the fungal order Sordariales.</title>
        <authorList>
            <person name="Hensen N."/>
            <person name="Bonometti L."/>
            <person name="Westerberg I."/>
            <person name="Brannstrom I.O."/>
            <person name="Guillou S."/>
            <person name="Cros-Aarteil S."/>
            <person name="Calhoun S."/>
            <person name="Haridas S."/>
            <person name="Kuo A."/>
            <person name="Mondo S."/>
            <person name="Pangilinan J."/>
            <person name="Riley R."/>
            <person name="LaButti K."/>
            <person name="Andreopoulos B."/>
            <person name="Lipzen A."/>
            <person name="Chen C."/>
            <person name="Yan M."/>
            <person name="Daum C."/>
            <person name="Ng V."/>
            <person name="Clum A."/>
            <person name="Steindorff A."/>
            <person name="Ohm R.A."/>
            <person name="Martin F."/>
            <person name="Silar P."/>
            <person name="Natvig D.O."/>
            <person name="Lalanne C."/>
            <person name="Gautier V."/>
            <person name="Ament-Velasquez S.L."/>
            <person name="Kruys A."/>
            <person name="Hutchinson M.I."/>
            <person name="Powell A.J."/>
            <person name="Barry K."/>
            <person name="Miller A.N."/>
            <person name="Grigoriev I.V."/>
            <person name="Debuchy R."/>
            <person name="Gladieux P."/>
            <person name="Hiltunen Thoren M."/>
            <person name="Johannesson H."/>
        </authorList>
    </citation>
    <scope>NUCLEOTIDE SEQUENCE</scope>
    <source>
        <strain evidence="4">CBS 315.58</strain>
    </source>
</reference>
<evidence type="ECO:0000256" key="2">
    <source>
        <dbReference type="SAM" id="MobiDB-lite"/>
    </source>
</evidence>
<feature type="region of interest" description="Disordered" evidence="2">
    <location>
        <begin position="283"/>
        <end position="321"/>
    </location>
</feature>
<organism evidence="4 5">
    <name type="scientific">Triangularia verruculosa</name>
    <dbReference type="NCBI Taxonomy" id="2587418"/>
    <lineage>
        <taxon>Eukaryota</taxon>
        <taxon>Fungi</taxon>
        <taxon>Dikarya</taxon>
        <taxon>Ascomycota</taxon>
        <taxon>Pezizomycotina</taxon>
        <taxon>Sordariomycetes</taxon>
        <taxon>Sordariomycetidae</taxon>
        <taxon>Sordariales</taxon>
        <taxon>Podosporaceae</taxon>
        <taxon>Triangularia</taxon>
    </lineage>
</organism>
<dbReference type="CDD" id="cd00167">
    <property type="entry name" value="SANT"/>
    <property type="match status" value="1"/>
</dbReference>
<keyword evidence="1" id="KW-0175">Coiled coil</keyword>
<keyword evidence="5" id="KW-1185">Reference proteome</keyword>
<feature type="region of interest" description="Disordered" evidence="2">
    <location>
        <begin position="226"/>
        <end position="267"/>
    </location>
</feature>
<evidence type="ECO:0000313" key="5">
    <source>
        <dbReference type="Proteomes" id="UP001303160"/>
    </source>
</evidence>
<reference evidence="4" key="2">
    <citation type="submission" date="2023-05" db="EMBL/GenBank/DDBJ databases">
        <authorList>
            <consortium name="Lawrence Berkeley National Laboratory"/>
            <person name="Steindorff A."/>
            <person name="Hensen N."/>
            <person name="Bonometti L."/>
            <person name="Westerberg I."/>
            <person name="Brannstrom I.O."/>
            <person name="Guillou S."/>
            <person name="Cros-Aarteil S."/>
            <person name="Calhoun S."/>
            <person name="Haridas S."/>
            <person name="Kuo A."/>
            <person name="Mondo S."/>
            <person name="Pangilinan J."/>
            <person name="Riley R."/>
            <person name="Labutti K."/>
            <person name="Andreopoulos B."/>
            <person name="Lipzen A."/>
            <person name="Chen C."/>
            <person name="Yanf M."/>
            <person name="Daum C."/>
            <person name="Ng V."/>
            <person name="Clum A."/>
            <person name="Ohm R."/>
            <person name="Martin F."/>
            <person name="Silar P."/>
            <person name="Natvig D."/>
            <person name="Lalanne C."/>
            <person name="Gautier V."/>
            <person name="Ament-Velasquez S.L."/>
            <person name="Kruys A."/>
            <person name="Hutchinson M.I."/>
            <person name="Powell A.J."/>
            <person name="Barry K."/>
            <person name="Miller A.N."/>
            <person name="Grigoriev I.V."/>
            <person name="Debuchy R."/>
            <person name="Gladieux P."/>
            <person name="Thoren M.H."/>
            <person name="Johannesson H."/>
        </authorList>
    </citation>
    <scope>NUCLEOTIDE SEQUENCE</scope>
    <source>
        <strain evidence="4">CBS 315.58</strain>
    </source>
</reference>
<feature type="region of interest" description="Disordered" evidence="2">
    <location>
        <begin position="1"/>
        <end position="111"/>
    </location>
</feature>
<feature type="compositionally biased region" description="Basic and acidic residues" evidence="2">
    <location>
        <begin position="234"/>
        <end position="246"/>
    </location>
</feature>
<protein>
    <recommendedName>
        <fullName evidence="3">Myb-like domain-containing protein</fullName>
    </recommendedName>
</protein>
<evidence type="ECO:0000259" key="3">
    <source>
        <dbReference type="PROSITE" id="PS50090"/>
    </source>
</evidence>
<dbReference type="InterPro" id="IPR001005">
    <property type="entry name" value="SANT/Myb"/>
</dbReference>
<dbReference type="AlphaFoldDB" id="A0AAN6X8F0"/>
<gene>
    <name evidence="4" type="ORF">QBC40DRAFT_13811</name>
</gene>
<feature type="region of interest" description="Disordered" evidence="2">
    <location>
        <begin position="346"/>
        <end position="374"/>
    </location>
</feature>
<evidence type="ECO:0000256" key="1">
    <source>
        <dbReference type="SAM" id="Coils"/>
    </source>
</evidence>
<comment type="caution">
    <text evidence="4">The sequence shown here is derived from an EMBL/GenBank/DDBJ whole genome shotgun (WGS) entry which is preliminary data.</text>
</comment>
<dbReference type="PROSITE" id="PS50090">
    <property type="entry name" value="MYB_LIKE"/>
    <property type="match status" value="1"/>
</dbReference>
<feature type="compositionally biased region" description="Polar residues" evidence="2">
    <location>
        <begin position="47"/>
        <end position="62"/>
    </location>
</feature>